<proteinExistence type="predicted"/>
<feature type="domain" description="N-acetyltransferase" evidence="1">
    <location>
        <begin position="4"/>
        <end position="149"/>
    </location>
</feature>
<name>A0ABQ8UJT6_9EUKA</name>
<organism evidence="2 3">
    <name type="scientific">Paratrimastix pyriformis</name>
    <dbReference type="NCBI Taxonomy" id="342808"/>
    <lineage>
        <taxon>Eukaryota</taxon>
        <taxon>Metamonada</taxon>
        <taxon>Preaxostyla</taxon>
        <taxon>Paratrimastigidae</taxon>
        <taxon>Paratrimastix</taxon>
    </lineage>
</organism>
<sequence>MSTVIVRDQTQADCAAVFDLVQEAFSTMKYACGREQIVASRLFESGEAVMLVAEDQGVIVGQASFSRVKIQGAEQWWGLGPIATTPSRQRQGIARKMLETGLARLRTMGAAGCVLVGDPAFYMRFGFLQGTGLYFEGVPAENFLALPFTTASVSSGQVHFHAAFDACAP</sequence>
<dbReference type="Gene3D" id="3.40.630.30">
    <property type="match status" value="1"/>
</dbReference>
<evidence type="ECO:0000259" key="1">
    <source>
        <dbReference type="PROSITE" id="PS51186"/>
    </source>
</evidence>
<dbReference type="InterPro" id="IPR000182">
    <property type="entry name" value="GNAT_dom"/>
</dbReference>
<dbReference type="InterPro" id="IPR016181">
    <property type="entry name" value="Acyl_CoA_acyltransferase"/>
</dbReference>
<reference evidence="2" key="1">
    <citation type="journal article" date="2022" name="bioRxiv">
        <title>Genomics of Preaxostyla Flagellates Illuminates Evolutionary Transitions and the Path Towards Mitochondrial Loss.</title>
        <authorList>
            <person name="Novak L.V.F."/>
            <person name="Treitli S.C."/>
            <person name="Pyrih J."/>
            <person name="Halakuc P."/>
            <person name="Pipaliya S.V."/>
            <person name="Vacek V."/>
            <person name="Brzon O."/>
            <person name="Soukal P."/>
            <person name="Eme L."/>
            <person name="Dacks J.B."/>
            <person name="Karnkowska A."/>
            <person name="Elias M."/>
            <person name="Hampl V."/>
        </authorList>
    </citation>
    <scope>NUCLEOTIDE SEQUENCE</scope>
    <source>
        <strain evidence="2">RCP-MX</strain>
    </source>
</reference>
<gene>
    <name evidence="2" type="ORF">PAPYR_6172</name>
</gene>
<dbReference type="Proteomes" id="UP001141327">
    <property type="component" value="Unassembled WGS sequence"/>
</dbReference>
<evidence type="ECO:0000313" key="2">
    <source>
        <dbReference type="EMBL" id="KAJ4458206.1"/>
    </source>
</evidence>
<keyword evidence="3" id="KW-1185">Reference proteome</keyword>
<dbReference type="CDD" id="cd04301">
    <property type="entry name" value="NAT_SF"/>
    <property type="match status" value="1"/>
</dbReference>
<dbReference type="PROSITE" id="PS51186">
    <property type="entry name" value="GNAT"/>
    <property type="match status" value="1"/>
</dbReference>
<dbReference type="EMBL" id="JAPMOS010000033">
    <property type="protein sequence ID" value="KAJ4458206.1"/>
    <property type="molecule type" value="Genomic_DNA"/>
</dbReference>
<dbReference type="Pfam" id="PF13527">
    <property type="entry name" value="Acetyltransf_9"/>
    <property type="match status" value="1"/>
</dbReference>
<dbReference type="SUPFAM" id="SSF55729">
    <property type="entry name" value="Acyl-CoA N-acyltransferases (Nat)"/>
    <property type="match status" value="1"/>
</dbReference>
<evidence type="ECO:0000313" key="3">
    <source>
        <dbReference type="Proteomes" id="UP001141327"/>
    </source>
</evidence>
<protein>
    <submittedName>
        <fullName evidence="2">GNAT family N-acetyltransferase</fullName>
    </submittedName>
</protein>
<comment type="caution">
    <text evidence="2">The sequence shown here is derived from an EMBL/GenBank/DDBJ whole genome shotgun (WGS) entry which is preliminary data.</text>
</comment>
<accession>A0ABQ8UJT6</accession>